<keyword evidence="5 10" id="KW-0812">Transmembrane</keyword>
<feature type="compositionally biased region" description="Polar residues" evidence="11">
    <location>
        <begin position="78"/>
        <end position="89"/>
    </location>
</feature>
<evidence type="ECO:0000256" key="11">
    <source>
        <dbReference type="SAM" id="MobiDB-lite"/>
    </source>
</evidence>
<evidence type="ECO:0000256" key="3">
    <source>
        <dbReference type="ARBA" id="ARBA00022448"/>
    </source>
</evidence>
<reference evidence="12 13" key="1">
    <citation type="submission" date="2021-12" db="EMBL/GenBank/DDBJ databases">
        <title>Genome sequencing of bacteria with rrn-lacking chromosome and rrn-plasmid.</title>
        <authorList>
            <person name="Anda M."/>
            <person name="Iwasaki W."/>
        </authorList>
    </citation>
    <scope>NUCLEOTIDE SEQUENCE [LARGE SCALE GENOMIC DNA]</scope>
    <source>
        <strain evidence="12 13">NBRC 101262</strain>
    </source>
</reference>
<comment type="subcellular location">
    <subcellularLocation>
        <location evidence="1 10">Cell membrane</location>
        <topology evidence="1 10">Multi-pass membrane protein</topology>
    </subcellularLocation>
</comment>
<keyword evidence="3 10" id="KW-0813">Transport</keyword>
<evidence type="ECO:0000256" key="7">
    <source>
        <dbReference type="ARBA" id="ARBA00022989"/>
    </source>
</evidence>
<evidence type="ECO:0000256" key="4">
    <source>
        <dbReference type="ARBA" id="ARBA00022475"/>
    </source>
</evidence>
<dbReference type="Proteomes" id="UP001354989">
    <property type="component" value="Chromosome"/>
</dbReference>
<feature type="transmembrane region" description="Helical" evidence="10">
    <location>
        <begin position="55"/>
        <end position="74"/>
    </location>
</feature>
<evidence type="ECO:0000256" key="10">
    <source>
        <dbReference type="RuleBase" id="RU365087"/>
    </source>
</evidence>
<gene>
    <name evidence="12" type="ORF">PEPS_17810</name>
</gene>
<dbReference type="PRINTS" id="PR01651">
    <property type="entry name" value="SECGEXPORT"/>
</dbReference>
<evidence type="ECO:0000256" key="5">
    <source>
        <dbReference type="ARBA" id="ARBA00022692"/>
    </source>
</evidence>
<name>A0ABN6L8I1_9BACT</name>
<comment type="similarity">
    <text evidence="2 10">Belongs to the SecG family.</text>
</comment>
<evidence type="ECO:0000313" key="13">
    <source>
        <dbReference type="Proteomes" id="UP001354989"/>
    </source>
</evidence>
<protein>
    <recommendedName>
        <fullName evidence="10">Protein-export membrane protein SecG</fullName>
    </recommendedName>
</protein>
<evidence type="ECO:0000256" key="8">
    <source>
        <dbReference type="ARBA" id="ARBA00023010"/>
    </source>
</evidence>
<evidence type="ECO:0000256" key="9">
    <source>
        <dbReference type="ARBA" id="ARBA00023136"/>
    </source>
</evidence>
<evidence type="ECO:0000256" key="1">
    <source>
        <dbReference type="ARBA" id="ARBA00004651"/>
    </source>
</evidence>
<dbReference type="RefSeq" id="WP_332918989.1">
    <property type="nucleotide sequence ID" value="NZ_AP025292.1"/>
</dbReference>
<keyword evidence="8 10" id="KW-0811">Translocation</keyword>
<evidence type="ECO:0000256" key="6">
    <source>
        <dbReference type="ARBA" id="ARBA00022927"/>
    </source>
</evidence>
<dbReference type="InterPro" id="IPR004692">
    <property type="entry name" value="SecG"/>
</dbReference>
<keyword evidence="13" id="KW-1185">Reference proteome</keyword>
<evidence type="ECO:0000256" key="2">
    <source>
        <dbReference type="ARBA" id="ARBA00008445"/>
    </source>
</evidence>
<keyword evidence="4 10" id="KW-1003">Cell membrane</keyword>
<keyword evidence="7 10" id="KW-1133">Transmembrane helix</keyword>
<comment type="function">
    <text evidence="10">Involved in protein export. Participates in an early event of protein translocation.</text>
</comment>
<dbReference type="NCBIfam" id="TIGR00810">
    <property type="entry name" value="secG"/>
    <property type="match status" value="1"/>
</dbReference>
<dbReference type="EMBL" id="AP025292">
    <property type="protein sequence ID" value="BDC99500.1"/>
    <property type="molecule type" value="Genomic_DNA"/>
</dbReference>
<comment type="caution">
    <text evidence="10">Lacks conserved residue(s) required for the propagation of feature annotation.</text>
</comment>
<feature type="region of interest" description="Disordered" evidence="11">
    <location>
        <begin position="78"/>
        <end position="125"/>
    </location>
</feature>
<feature type="compositionally biased region" description="Low complexity" evidence="11">
    <location>
        <begin position="105"/>
        <end position="125"/>
    </location>
</feature>
<evidence type="ECO:0000313" key="12">
    <source>
        <dbReference type="EMBL" id="BDC99500.1"/>
    </source>
</evidence>
<proteinExistence type="inferred from homology"/>
<sequence length="125" mass="12804">MFTVLIGVIIVAAVLLVVVILAQNPKGGGLSSQFGGSSTSQIMGVKKTTDFLEKITWGLAIGIVVLTLATHFFIGEQRTTGGNTFNSPNVEKAIQSAPATQLPQAPAETPASDDAAAPAQEAPAN</sequence>
<accession>A0ABN6L8I1</accession>
<dbReference type="PANTHER" id="PTHR34182">
    <property type="entry name" value="PROTEIN-EXPORT MEMBRANE PROTEIN SECG"/>
    <property type="match status" value="1"/>
</dbReference>
<keyword evidence="9 10" id="KW-0472">Membrane</keyword>
<keyword evidence="6 10" id="KW-0653">Protein transport</keyword>
<dbReference type="Pfam" id="PF03840">
    <property type="entry name" value="SecG"/>
    <property type="match status" value="1"/>
</dbReference>
<organism evidence="12 13">
    <name type="scientific">Persicobacter psychrovividus</name>
    <dbReference type="NCBI Taxonomy" id="387638"/>
    <lineage>
        <taxon>Bacteria</taxon>
        <taxon>Pseudomonadati</taxon>
        <taxon>Bacteroidota</taxon>
        <taxon>Cytophagia</taxon>
        <taxon>Cytophagales</taxon>
        <taxon>Persicobacteraceae</taxon>
        <taxon>Persicobacter</taxon>
    </lineage>
</organism>
<dbReference type="PANTHER" id="PTHR34182:SF1">
    <property type="entry name" value="PROTEIN-EXPORT MEMBRANE PROTEIN SECG"/>
    <property type="match status" value="1"/>
</dbReference>